<comment type="caution">
    <text evidence="2">The sequence shown here is derived from an EMBL/GenBank/DDBJ whole genome shotgun (WGS) entry which is preliminary data.</text>
</comment>
<accession>A0A7J5YA20</accession>
<protein>
    <submittedName>
        <fullName evidence="2">Uncharacterized protein</fullName>
    </submittedName>
</protein>
<keyword evidence="3" id="KW-1185">Reference proteome</keyword>
<feature type="non-terminal residue" evidence="2">
    <location>
        <position position="275"/>
    </location>
</feature>
<reference evidence="2 3" key="1">
    <citation type="submission" date="2020-03" db="EMBL/GenBank/DDBJ databases">
        <title>Dissostichus mawsoni Genome sequencing and assembly.</title>
        <authorList>
            <person name="Park H."/>
        </authorList>
    </citation>
    <scope>NUCLEOTIDE SEQUENCE [LARGE SCALE GENOMIC DNA]</scope>
    <source>
        <strain evidence="2">DM0001</strain>
        <tissue evidence="2">Muscle</tissue>
    </source>
</reference>
<organism evidence="2 3">
    <name type="scientific">Dissostichus mawsoni</name>
    <name type="common">Antarctic cod</name>
    <dbReference type="NCBI Taxonomy" id="36200"/>
    <lineage>
        <taxon>Eukaryota</taxon>
        <taxon>Metazoa</taxon>
        <taxon>Chordata</taxon>
        <taxon>Craniata</taxon>
        <taxon>Vertebrata</taxon>
        <taxon>Euteleostomi</taxon>
        <taxon>Actinopterygii</taxon>
        <taxon>Neopterygii</taxon>
        <taxon>Teleostei</taxon>
        <taxon>Neoteleostei</taxon>
        <taxon>Acanthomorphata</taxon>
        <taxon>Eupercaria</taxon>
        <taxon>Perciformes</taxon>
        <taxon>Notothenioidei</taxon>
        <taxon>Nototheniidae</taxon>
        <taxon>Dissostichus</taxon>
    </lineage>
</organism>
<feature type="compositionally biased region" description="Basic and acidic residues" evidence="1">
    <location>
        <begin position="22"/>
        <end position="66"/>
    </location>
</feature>
<dbReference type="AlphaFoldDB" id="A0A7J5YA20"/>
<proteinExistence type="predicted"/>
<gene>
    <name evidence="2" type="ORF">F7725_008782</name>
</gene>
<evidence type="ECO:0000313" key="3">
    <source>
        <dbReference type="Proteomes" id="UP000518266"/>
    </source>
</evidence>
<dbReference type="OrthoDB" id="2096344at2759"/>
<sequence length="275" mass="32738">EVQQNIYDPEQEVQQNIYDPEQESRRSRREKLLIHRREEEGREPRGRAEGKGRGDKEAKEAEDKLLQEYQLQIAQQETKTQEEEEERSVKTKEEEEERRSVKPKEEEEERRSVKPKEERRSSDLLVSHPMVKVHVVEERREPSPCLLVLRAENVEHVLPIITQPFDFKKNKSIIPEWREQIISTSASGTSCRRTRRSAATVLPHRPGQADPWQHRGFEWWSKFPRNKYSSTLYVTVKGIALPEHVRYTDQEYFWICANEAVYHIQYMMLQVDPCM</sequence>
<feature type="compositionally biased region" description="Polar residues" evidence="1">
    <location>
        <begin position="1"/>
        <end position="17"/>
    </location>
</feature>
<dbReference type="GO" id="GO:0036064">
    <property type="term" value="C:ciliary basal body"/>
    <property type="evidence" value="ECO:0007669"/>
    <property type="project" value="TreeGrafter"/>
</dbReference>
<dbReference type="PANTHER" id="PTHR44499">
    <property type="entry name" value="JOUBERIN"/>
    <property type="match status" value="1"/>
</dbReference>
<feature type="region of interest" description="Disordered" evidence="1">
    <location>
        <begin position="1"/>
        <end position="122"/>
    </location>
</feature>
<name>A0A7J5YA20_DISMA</name>
<dbReference type="Proteomes" id="UP000518266">
    <property type="component" value="Unassembled WGS sequence"/>
</dbReference>
<evidence type="ECO:0000256" key="1">
    <source>
        <dbReference type="SAM" id="MobiDB-lite"/>
    </source>
</evidence>
<dbReference type="PANTHER" id="PTHR44499:SF1">
    <property type="entry name" value="JOUBERIN"/>
    <property type="match status" value="1"/>
</dbReference>
<feature type="compositionally biased region" description="Basic and acidic residues" evidence="1">
    <location>
        <begin position="87"/>
        <end position="122"/>
    </location>
</feature>
<dbReference type="InterPro" id="IPR052803">
    <property type="entry name" value="Cilium-Associated_Jouberin"/>
</dbReference>
<evidence type="ECO:0000313" key="2">
    <source>
        <dbReference type="EMBL" id="KAF3845619.1"/>
    </source>
</evidence>
<dbReference type="GO" id="GO:0044458">
    <property type="term" value="P:motile cilium assembly"/>
    <property type="evidence" value="ECO:0007669"/>
    <property type="project" value="TreeGrafter"/>
</dbReference>
<dbReference type="EMBL" id="JAAKFY010000015">
    <property type="protein sequence ID" value="KAF3845619.1"/>
    <property type="molecule type" value="Genomic_DNA"/>
</dbReference>